<dbReference type="Pfam" id="PF08970">
    <property type="entry name" value="Sda"/>
    <property type="match status" value="1"/>
</dbReference>
<dbReference type="Proteomes" id="UP000295636">
    <property type="component" value="Unassembled WGS sequence"/>
</dbReference>
<dbReference type="EMBL" id="SMRT01000009">
    <property type="protein sequence ID" value="TDF95819.1"/>
    <property type="molecule type" value="Genomic_DNA"/>
</dbReference>
<dbReference type="SUPFAM" id="SSF100985">
    <property type="entry name" value="Sporulation inhibitor Sda"/>
    <property type="match status" value="1"/>
</dbReference>
<protein>
    <submittedName>
        <fullName evidence="1">Sporulation histidine kinase inhibitor Sda</fullName>
    </submittedName>
</protein>
<comment type="caution">
    <text evidence="1">The sequence shown here is derived from an EMBL/GenBank/DDBJ whole genome shotgun (WGS) entry which is preliminary data.</text>
</comment>
<accession>A0A4R5KJU6</accession>
<dbReference type="InterPro" id="IPR015064">
    <property type="entry name" value="Sda"/>
</dbReference>
<dbReference type="OrthoDB" id="2933732at2"/>
<dbReference type="Gene3D" id="1.10.287.1100">
    <property type="entry name" value="Sporulation inhibitor A"/>
    <property type="match status" value="1"/>
</dbReference>
<dbReference type="RefSeq" id="WP_133230970.1">
    <property type="nucleotide sequence ID" value="NZ_SMRT01000009.1"/>
</dbReference>
<organism evidence="1 2">
    <name type="scientific">Paenibacillus piri</name>
    <dbReference type="NCBI Taxonomy" id="2547395"/>
    <lineage>
        <taxon>Bacteria</taxon>
        <taxon>Bacillati</taxon>
        <taxon>Bacillota</taxon>
        <taxon>Bacilli</taxon>
        <taxon>Bacillales</taxon>
        <taxon>Paenibacillaceae</taxon>
        <taxon>Paenibacillus</taxon>
    </lineage>
</organism>
<dbReference type="AlphaFoldDB" id="A0A4R5KJU6"/>
<reference evidence="1 2" key="1">
    <citation type="submission" date="2019-03" db="EMBL/GenBank/DDBJ databases">
        <title>This is whole genome sequence of Paenibacillus sp MS74 strain.</title>
        <authorList>
            <person name="Trinh H.N."/>
        </authorList>
    </citation>
    <scope>NUCLEOTIDE SEQUENCE [LARGE SCALE GENOMIC DNA]</scope>
    <source>
        <strain evidence="1 2">MS74</strain>
    </source>
</reference>
<sequence>MIVLNLNNDHLLASYKKALELELEKAFIELLEKELMKRGIVFSRFCEDKQESK</sequence>
<name>A0A4R5KJU6_9BACL</name>
<dbReference type="InterPro" id="IPR036916">
    <property type="entry name" value="Sda_sf"/>
</dbReference>
<evidence type="ECO:0000313" key="1">
    <source>
        <dbReference type="EMBL" id="TDF95819.1"/>
    </source>
</evidence>
<proteinExistence type="predicted"/>
<gene>
    <name evidence="1" type="ORF">E1757_18980</name>
</gene>
<evidence type="ECO:0000313" key="2">
    <source>
        <dbReference type="Proteomes" id="UP000295636"/>
    </source>
</evidence>
<keyword evidence="2" id="KW-1185">Reference proteome</keyword>